<organism evidence="1 2">
    <name type="scientific">Trichinella nativa</name>
    <dbReference type="NCBI Taxonomy" id="6335"/>
    <lineage>
        <taxon>Eukaryota</taxon>
        <taxon>Metazoa</taxon>
        <taxon>Ecdysozoa</taxon>
        <taxon>Nematoda</taxon>
        <taxon>Enoplea</taxon>
        <taxon>Dorylaimia</taxon>
        <taxon>Trichinellida</taxon>
        <taxon>Trichinellidae</taxon>
        <taxon>Trichinella</taxon>
    </lineage>
</organism>
<protein>
    <submittedName>
        <fullName evidence="1">Uncharacterized protein</fullName>
    </submittedName>
</protein>
<keyword evidence="2" id="KW-1185">Reference proteome</keyword>
<dbReference type="Proteomes" id="UP000054721">
    <property type="component" value="Unassembled WGS sequence"/>
</dbReference>
<reference evidence="1 2" key="1">
    <citation type="submission" date="2015-05" db="EMBL/GenBank/DDBJ databases">
        <title>Evolution of Trichinella species and genotypes.</title>
        <authorList>
            <person name="Korhonen P.K."/>
            <person name="Edoardo P."/>
            <person name="Giuseppe L.R."/>
            <person name="Gasser R.B."/>
        </authorList>
    </citation>
    <scope>NUCLEOTIDE SEQUENCE [LARGE SCALE GENOMIC DNA]</scope>
    <source>
        <strain evidence="1">ISS10</strain>
    </source>
</reference>
<accession>A0A0V1LF22</accession>
<evidence type="ECO:0000313" key="1">
    <source>
        <dbReference type="EMBL" id="KRZ58121.1"/>
    </source>
</evidence>
<gene>
    <name evidence="1" type="ORF">T02_7448</name>
</gene>
<comment type="caution">
    <text evidence="1">The sequence shown here is derived from an EMBL/GenBank/DDBJ whole genome shotgun (WGS) entry which is preliminary data.</text>
</comment>
<dbReference type="EMBL" id="JYDW01000063">
    <property type="protein sequence ID" value="KRZ58121.1"/>
    <property type="molecule type" value="Genomic_DNA"/>
</dbReference>
<evidence type="ECO:0000313" key="2">
    <source>
        <dbReference type="Proteomes" id="UP000054721"/>
    </source>
</evidence>
<name>A0A0V1LF22_9BILA</name>
<proteinExistence type="predicted"/>
<dbReference type="AlphaFoldDB" id="A0A0V1LF22"/>
<sequence>MKHTNMALLDMFQKVSSSCKLGSTIDTLQNMGEWPHERNILAINSVSAYCMFDHGPDFVYMEVLYVKF</sequence>